<dbReference type="Pfam" id="PF25539">
    <property type="entry name" value="Bestrophin_2"/>
    <property type="match status" value="2"/>
</dbReference>
<dbReference type="PANTHER" id="PTHR33281">
    <property type="entry name" value="UPF0187 PROTEIN YNEE"/>
    <property type="match status" value="1"/>
</dbReference>
<keyword evidence="7" id="KW-0472">Membrane</keyword>
<dbReference type="AlphaFoldDB" id="A0A1J8PTS4"/>
<evidence type="ECO:0000256" key="7">
    <source>
        <dbReference type="ARBA" id="ARBA00023136"/>
    </source>
</evidence>
<comment type="caution">
    <text evidence="8">The sequence shown here is derived from an EMBL/GenBank/DDBJ whole genome shotgun (WGS) entry which is preliminary data.</text>
</comment>
<evidence type="ECO:0000256" key="2">
    <source>
        <dbReference type="ARBA" id="ARBA00022448"/>
    </source>
</evidence>
<dbReference type="OrthoDB" id="1368at2759"/>
<organism evidence="8 9">
    <name type="scientific">Rhizopogon vesiculosus</name>
    <dbReference type="NCBI Taxonomy" id="180088"/>
    <lineage>
        <taxon>Eukaryota</taxon>
        <taxon>Fungi</taxon>
        <taxon>Dikarya</taxon>
        <taxon>Basidiomycota</taxon>
        <taxon>Agaricomycotina</taxon>
        <taxon>Agaricomycetes</taxon>
        <taxon>Agaricomycetidae</taxon>
        <taxon>Boletales</taxon>
        <taxon>Suillineae</taxon>
        <taxon>Rhizopogonaceae</taxon>
        <taxon>Rhizopogon</taxon>
    </lineage>
</organism>
<dbReference type="InterPro" id="IPR044669">
    <property type="entry name" value="YneE/VCCN1/2-like"/>
</dbReference>
<reference evidence="8 9" key="1">
    <citation type="submission" date="2016-03" db="EMBL/GenBank/DDBJ databases">
        <title>Comparative genomics of the ectomycorrhizal sister species Rhizopogon vinicolor and Rhizopogon vesiculosus (Basidiomycota: Boletales) reveals a divergence of the mating type B locus.</title>
        <authorList>
            <person name="Mujic A.B."/>
            <person name="Kuo A."/>
            <person name="Tritt A."/>
            <person name="Lipzen A."/>
            <person name="Chen C."/>
            <person name="Johnson J."/>
            <person name="Sharma A."/>
            <person name="Barry K."/>
            <person name="Grigoriev I.V."/>
            <person name="Spatafora J.W."/>
        </authorList>
    </citation>
    <scope>NUCLEOTIDE SEQUENCE [LARGE SCALE GENOMIC DNA]</scope>
    <source>
        <strain evidence="8 9">AM-OR11-056</strain>
    </source>
</reference>
<comment type="subcellular location">
    <subcellularLocation>
        <location evidence="1">Cell membrane</location>
        <topology evidence="1">Multi-pass membrane protein</topology>
    </subcellularLocation>
</comment>
<dbReference type="STRING" id="180088.A0A1J8PTS4"/>
<dbReference type="GO" id="GO:0005886">
    <property type="term" value="C:plasma membrane"/>
    <property type="evidence" value="ECO:0007669"/>
    <property type="project" value="UniProtKB-SubCell"/>
</dbReference>
<evidence type="ECO:0000313" key="9">
    <source>
        <dbReference type="Proteomes" id="UP000183567"/>
    </source>
</evidence>
<gene>
    <name evidence="8" type="ORF">AZE42_04472</name>
</gene>
<name>A0A1J8PTS4_9AGAM</name>
<dbReference type="Proteomes" id="UP000183567">
    <property type="component" value="Unassembled WGS sequence"/>
</dbReference>
<evidence type="ECO:0000256" key="1">
    <source>
        <dbReference type="ARBA" id="ARBA00004651"/>
    </source>
</evidence>
<keyword evidence="5" id="KW-1133">Transmembrane helix</keyword>
<accession>A0A1J8PTS4</accession>
<evidence type="ECO:0000256" key="3">
    <source>
        <dbReference type="ARBA" id="ARBA00022475"/>
    </source>
</evidence>
<keyword evidence="4" id="KW-0812">Transmembrane</keyword>
<keyword evidence="2" id="KW-0813">Transport</keyword>
<protein>
    <submittedName>
        <fullName evidence="8">Uncharacterized protein</fullName>
    </submittedName>
</protein>
<sequence length="512" mass="57617">MAHSAFVPSSSKRTLNWRDMFRILWDTLSSTTLSRCWPILICTGIWSSVLCFLNQYTHGKLSIQPDLITVFGTVLGFVISFRTTSSFDRYNDGRRYWSQIVLNCRIFARTVWFHVPGAQGLSSSDGSLSQIADNAMKAPGKTDTLSEEEQEAMTLIEKKTVVNLLEAYAISVKHYLRGEEGIHYQDLYPLVPFLHSSNYPFPAIIPLTDLRSRKRLPQNISLHRPPIETASTKSTLRVPASPNETVKCSDDVESQTYRSLQSDELLPAEWPPRYCWRSAFPLPFLHWIWKTLKGGTPKVESQRPHPAKYNVPLEISLYLASYISALQVRGVLNDPTLNMLYATLNQLVDALNELERVITTPIPVSYSLHLWMVTTVYCGTLPFQLWSIFQWFTVPASVIAASIALFPYVAVSHLVSQSFVFFGFIVAGEEIESYDKNDLNMGSFVENIIRNELHAITATPVPDPAKWALAKNNNFLSMGHESVEPPSAWLNKGKAAILEALHSDVGSTQPAQ</sequence>
<dbReference type="PANTHER" id="PTHR33281:SF19">
    <property type="entry name" value="VOLTAGE-DEPENDENT ANION CHANNEL-FORMING PROTEIN YNEE"/>
    <property type="match status" value="1"/>
</dbReference>
<keyword evidence="6" id="KW-0406">Ion transport</keyword>
<proteinExistence type="predicted"/>
<evidence type="ECO:0000256" key="5">
    <source>
        <dbReference type="ARBA" id="ARBA00022989"/>
    </source>
</evidence>
<dbReference type="EMBL" id="LVVM01004553">
    <property type="protein sequence ID" value="OJA12622.1"/>
    <property type="molecule type" value="Genomic_DNA"/>
</dbReference>
<evidence type="ECO:0000313" key="8">
    <source>
        <dbReference type="EMBL" id="OJA12622.1"/>
    </source>
</evidence>
<evidence type="ECO:0000256" key="4">
    <source>
        <dbReference type="ARBA" id="ARBA00022692"/>
    </source>
</evidence>
<dbReference type="GO" id="GO:0005254">
    <property type="term" value="F:chloride channel activity"/>
    <property type="evidence" value="ECO:0007669"/>
    <property type="project" value="InterPro"/>
</dbReference>
<evidence type="ECO:0000256" key="6">
    <source>
        <dbReference type="ARBA" id="ARBA00023065"/>
    </source>
</evidence>
<keyword evidence="9" id="KW-1185">Reference proteome</keyword>
<keyword evidence="3" id="KW-1003">Cell membrane</keyword>